<keyword evidence="1" id="KW-1003">Cell membrane</keyword>
<comment type="caution">
    <text evidence="6">The sequence shown here is derived from an EMBL/GenBank/DDBJ whole genome shotgun (WGS) entry which is preliminary data.</text>
</comment>
<dbReference type="PANTHER" id="PTHR43649">
    <property type="entry name" value="ARABINOSE-BINDING PROTEIN-RELATED"/>
    <property type="match status" value="1"/>
</dbReference>
<evidence type="ECO:0000313" key="7">
    <source>
        <dbReference type="Proteomes" id="UP000480246"/>
    </source>
</evidence>
<keyword evidence="3" id="KW-0472">Membrane</keyword>
<dbReference type="Gene3D" id="3.40.190.10">
    <property type="entry name" value="Periplasmic binding protein-like II"/>
    <property type="match status" value="3"/>
</dbReference>
<dbReference type="InterPro" id="IPR050490">
    <property type="entry name" value="Bact_solute-bd_prot1"/>
</dbReference>
<reference evidence="6 7" key="1">
    <citation type="submission" date="2019-10" db="EMBL/GenBank/DDBJ databases">
        <title>Gracilibacillus sp. nov. isolated from rice seeds.</title>
        <authorList>
            <person name="He S."/>
        </authorList>
    </citation>
    <scope>NUCLEOTIDE SEQUENCE [LARGE SCALE GENOMIC DNA]</scope>
    <source>
        <strain evidence="6 7">TD8</strain>
    </source>
</reference>
<dbReference type="OrthoDB" id="9787283at2"/>
<evidence type="ECO:0000256" key="5">
    <source>
        <dbReference type="ARBA" id="ARBA00023288"/>
    </source>
</evidence>
<dbReference type="Pfam" id="PF01547">
    <property type="entry name" value="SBP_bac_1"/>
    <property type="match status" value="1"/>
</dbReference>
<dbReference type="AlphaFoldDB" id="A0A7C8L2T1"/>
<sequence length="550" mass="62486">MSFLLLFIVSSQLLTGCEDQKDTGTNDSQTPDKLEKAVYQHEGLTKYNPPIELHLVKETGQGLRDLIDNLPGETLEDNRWSKLYKQDLGIEIIYDWKAEGDIYYRKLGSVLASGNLPDVVKVNAQQLRQLNNAGLIQDLSEVYDKYATPFSKEIINQEGPAPLESATIDEKLMGIPNIQSSLDSVEFLWIRMDWLDNLDLGKPQNIEDVLTISKAFTAEDPDQNGQHDTLGLSITQHLWDPVMGLTGFMAGFEAYPKIWIENNDGQLVYGGIQPDVKDALEVLQEMYREGQLDSEFYLKDGDRVKELIADGKIGMLYGEQWSSFVIGSSRNGDPTVQWQAFPIVSNGGELAKVPLKVDMNQFFVVREGFEHPEAVIKMINLHLEKNWGKTAEYNKYYSNPFPVWQLSPITPYPALKNLEAYRQLERARLSGDYSRLEAEANSIHNYITSYLTQGDDSGWGWERSYGPDGAFAILDSYVENNQLLRDSFIGPPTTTMIEKKTILDNYMHDTFVNIILGNPIDDFDDFVNKWYNMGGAKLTEEVNQWYTENN</sequence>
<evidence type="ECO:0000256" key="4">
    <source>
        <dbReference type="ARBA" id="ARBA00023139"/>
    </source>
</evidence>
<dbReference type="PANTHER" id="PTHR43649:SF33">
    <property type="entry name" value="POLYGALACTURONAN_RHAMNOGALACTURONAN-BINDING PROTEIN YTCQ"/>
    <property type="match status" value="1"/>
</dbReference>
<name>A0A7C8L2T1_9BACI</name>
<proteinExistence type="predicted"/>
<dbReference type="Proteomes" id="UP000480246">
    <property type="component" value="Unassembled WGS sequence"/>
</dbReference>
<gene>
    <name evidence="6" type="ORF">F9U64_13565</name>
</gene>
<accession>A0A7C8L2T1</accession>
<dbReference type="InterPro" id="IPR006059">
    <property type="entry name" value="SBP"/>
</dbReference>
<dbReference type="SUPFAM" id="SSF53850">
    <property type="entry name" value="Periplasmic binding protein-like II"/>
    <property type="match status" value="1"/>
</dbReference>
<keyword evidence="5" id="KW-0449">Lipoprotein</keyword>
<evidence type="ECO:0000313" key="6">
    <source>
        <dbReference type="EMBL" id="KAB8131060.1"/>
    </source>
</evidence>
<evidence type="ECO:0000256" key="1">
    <source>
        <dbReference type="ARBA" id="ARBA00022475"/>
    </source>
</evidence>
<dbReference type="EMBL" id="WEID01000068">
    <property type="protein sequence ID" value="KAB8131060.1"/>
    <property type="molecule type" value="Genomic_DNA"/>
</dbReference>
<keyword evidence="2" id="KW-0732">Signal</keyword>
<keyword evidence="4" id="KW-0564">Palmitate</keyword>
<evidence type="ECO:0000256" key="3">
    <source>
        <dbReference type="ARBA" id="ARBA00023136"/>
    </source>
</evidence>
<dbReference type="CDD" id="cd13580">
    <property type="entry name" value="PBP2_AlgQ_like_1"/>
    <property type="match status" value="1"/>
</dbReference>
<evidence type="ECO:0000256" key="2">
    <source>
        <dbReference type="ARBA" id="ARBA00022729"/>
    </source>
</evidence>
<keyword evidence="7" id="KW-1185">Reference proteome</keyword>
<protein>
    <submittedName>
        <fullName evidence="6">Extracellular solute-binding protein</fullName>
    </submittedName>
</protein>
<organism evidence="6 7">
    <name type="scientific">Gracilibacillus oryzae</name>
    <dbReference type="NCBI Taxonomy" id="1672701"/>
    <lineage>
        <taxon>Bacteria</taxon>
        <taxon>Bacillati</taxon>
        <taxon>Bacillota</taxon>
        <taxon>Bacilli</taxon>
        <taxon>Bacillales</taxon>
        <taxon>Bacillaceae</taxon>
        <taxon>Gracilibacillus</taxon>
    </lineage>
</organism>